<dbReference type="AlphaFoldDB" id="A0A8X6SBW5"/>
<sequence>MGYRLEFFHCRPSTFPESWYLFLVRRLVDGYQSPQPTNNCLNIIMFFTTAYKILSCILVKPGEQEALDSLKMSAEAMDLLKKLKASTTGDARDVERFFTPKLDVVNNYGMPYDNFILSCNYAKRECT</sequence>
<comment type="caution">
    <text evidence="1">The sequence shown here is derived from an EMBL/GenBank/DDBJ whole genome shotgun (WGS) entry which is preliminary data.</text>
</comment>
<keyword evidence="2" id="KW-1185">Reference proteome</keyword>
<name>A0A8X6SBW5_TRICX</name>
<evidence type="ECO:0000313" key="1">
    <source>
        <dbReference type="EMBL" id="GFY11102.1"/>
    </source>
</evidence>
<gene>
    <name evidence="1" type="primary">AVEN_113574_1</name>
    <name evidence="1" type="ORF">TNCV_4470881</name>
</gene>
<reference evidence="1" key="1">
    <citation type="submission" date="2020-08" db="EMBL/GenBank/DDBJ databases">
        <title>Multicomponent nature underlies the extraordinary mechanical properties of spider dragline silk.</title>
        <authorList>
            <person name="Kono N."/>
            <person name="Nakamura H."/>
            <person name="Mori M."/>
            <person name="Yoshida Y."/>
            <person name="Ohtoshi R."/>
            <person name="Malay A.D."/>
            <person name="Moran D.A.P."/>
            <person name="Tomita M."/>
            <person name="Numata K."/>
            <person name="Arakawa K."/>
        </authorList>
    </citation>
    <scope>NUCLEOTIDE SEQUENCE</scope>
</reference>
<proteinExistence type="predicted"/>
<accession>A0A8X6SBW5</accession>
<protein>
    <submittedName>
        <fullName evidence="1">Uncharacterized protein</fullName>
    </submittedName>
</protein>
<dbReference type="Proteomes" id="UP000887159">
    <property type="component" value="Unassembled WGS sequence"/>
</dbReference>
<dbReference type="EMBL" id="BMAU01021304">
    <property type="protein sequence ID" value="GFY11102.1"/>
    <property type="molecule type" value="Genomic_DNA"/>
</dbReference>
<evidence type="ECO:0000313" key="2">
    <source>
        <dbReference type="Proteomes" id="UP000887159"/>
    </source>
</evidence>
<organism evidence="1 2">
    <name type="scientific">Trichonephila clavipes</name>
    <name type="common">Golden silk orbweaver</name>
    <name type="synonym">Nephila clavipes</name>
    <dbReference type="NCBI Taxonomy" id="2585209"/>
    <lineage>
        <taxon>Eukaryota</taxon>
        <taxon>Metazoa</taxon>
        <taxon>Ecdysozoa</taxon>
        <taxon>Arthropoda</taxon>
        <taxon>Chelicerata</taxon>
        <taxon>Arachnida</taxon>
        <taxon>Araneae</taxon>
        <taxon>Araneomorphae</taxon>
        <taxon>Entelegynae</taxon>
        <taxon>Araneoidea</taxon>
        <taxon>Nephilidae</taxon>
        <taxon>Trichonephila</taxon>
    </lineage>
</organism>